<evidence type="ECO:0000256" key="14">
    <source>
        <dbReference type="SAM" id="Phobius"/>
    </source>
</evidence>
<dbReference type="Proteomes" id="UP000180175">
    <property type="component" value="Chromosome"/>
</dbReference>
<dbReference type="GO" id="GO:0005524">
    <property type="term" value="F:ATP binding"/>
    <property type="evidence" value="ECO:0007669"/>
    <property type="project" value="UniProtKB-KW"/>
</dbReference>
<reference evidence="17 18" key="3">
    <citation type="journal article" date="2019" name="Int. J. Syst. Evol. Microbiol.">
        <title>Anaerobacillus isosaccharinicus sp. nov., an alkaliphilic bacterium which degrades isosaccharinic acid.</title>
        <authorList>
            <person name="Bassil N.M."/>
            <person name="Lloyd J.R."/>
        </authorList>
    </citation>
    <scope>NUCLEOTIDE SEQUENCE [LARGE SCALE GENOMIC DNA]</scope>
    <source>
        <strain evidence="17 18">NB2006</strain>
    </source>
</reference>
<evidence type="ECO:0000259" key="15">
    <source>
        <dbReference type="PROSITE" id="PS50109"/>
    </source>
</evidence>
<feature type="coiled-coil region" evidence="13">
    <location>
        <begin position="141"/>
        <end position="168"/>
    </location>
</feature>
<evidence type="ECO:0000256" key="12">
    <source>
        <dbReference type="ARBA" id="ARBA00023136"/>
    </source>
</evidence>
<gene>
    <name evidence="17" type="ORF">AWH56_011855</name>
    <name evidence="16" type="ORF">AWH56_10960</name>
</gene>
<dbReference type="PANTHER" id="PTHR45453:SF2">
    <property type="entry name" value="HISTIDINE KINASE"/>
    <property type="match status" value="1"/>
</dbReference>
<evidence type="ECO:0000256" key="11">
    <source>
        <dbReference type="ARBA" id="ARBA00023012"/>
    </source>
</evidence>
<evidence type="ECO:0000256" key="13">
    <source>
        <dbReference type="SAM" id="Coils"/>
    </source>
</evidence>
<dbReference type="InterPro" id="IPR050351">
    <property type="entry name" value="BphY/WalK/GraS-like"/>
</dbReference>
<proteinExistence type="predicted"/>
<keyword evidence="5" id="KW-0808">Transferase</keyword>
<dbReference type="PRINTS" id="PR00344">
    <property type="entry name" value="BCTRLSENSOR"/>
</dbReference>
<evidence type="ECO:0000256" key="7">
    <source>
        <dbReference type="ARBA" id="ARBA00022741"/>
    </source>
</evidence>
<comment type="catalytic activity">
    <reaction evidence="1">
        <text>ATP + protein L-histidine = ADP + protein N-phospho-L-histidine.</text>
        <dbReference type="EC" id="2.7.13.3"/>
    </reaction>
</comment>
<dbReference type="InterPro" id="IPR036890">
    <property type="entry name" value="HATPase_C_sf"/>
</dbReference>
<accession>A0A1S2LVA6</accession>
<organism evidence="16 18">
    <name type="scientific">Anaerobacillus isosaccharinicus</name>
    <dbReference type="NCBI Taxonomy" id="1532552"/>
    <lineage>
        <taxon>Bacteria</taxon>
        <taxon>Bacillati</taxon>
        <taxon>Bacillota</taxon>
        <taxon>Bacilli</taxon>
        <taxon>Bacillales</taxon>
        <taxon>Bacillaceae</taxon>
        <taxon>Anaerobacillus</taxon>
    </lineage>
</organism>
<dbReference type="KEGG" id="aia:AWH56_011855"/>
<evidence type="ECO:0000313" key="17">
    <source>
        <dbReference type="EMBL" id="QOY38162.1"/>
    </source>
</evidence>
<evidence type="ECO:0000256" key="3">
    <source>
        <dbReference type="ARBA" id="ARBA00012438"/>
    </source>
</evidence>
<comment type="subcellular location">
    <subcellularLocation>
        <location evidence="2">Cell membrane</location>
        <topology evidence="2">Multi-pass membrane protein</topology>
    </subcellularLocation>
</comment>
<feature type="transmembrane region" description="Helical" evidence="14">
    <location>
        <begin position="39"/>
        <end position="58"/>
    </location>
</feature>
<evidence type="ECO:0000313" key="18">
    <source>
        <dbReference type="Proteomes" id="UP000180175"/>
    </source>
</evidence>
<dbReference type="SMART" id="SM00387">
    <property type="entry name" value="HATPase_c"/>
    <property type="match status" value="1"/>
</dbReference>
<dbReference type="GO" id="GO:0005886">
    <property type="term" value="C:plasma membrane"/>
    <property type="evidence" value="ECO:0007669"/>
    <property type="project" value="UniProtKB-SubCell"/>
</dbReference>
<keyword evidence="10 14" id="KW-1133">Transmembrane helix</keyword>
<evidence type="ECO:0000256" key="1">
    <source>
        <dbReference type="ARBA" id="ARBA00000085"/>
    </source>
</evidence>
<keyword evidence="6 14" id="KW-0812">Transmembrane</keyword>
<dbReference type="InterPro" id="IPR003594">
    <property type="entry name" value="HATPase_dom"/>
</dbReference>
<dbReference type="GO" id="GO:0000155">
    <property type="term" value="F:phosphorelay sensor kinase activity"/>
    <property type="evidence" value="ECO:0007669"/>
    <property type="project" value="TreeGrafter"/>
</dbReference>
<feature type="domain" description="Histidine kinase" evidence="15">
    <location>
        <begin position="125"/>
        <end position="341"/>
    </location>
</feature>
<evidence type="ECO:0000256" key="4">
    <source>
        <dbReference type="ARBA" id="ARBA00022475"/>
    </source>
</evidence>
<feature type="transmembrane region" description="Helical" evidence="14">
    <location>
        <begin position="14"/>
        <end position="33"/>
    </location>
</feature>
<keyword evidence="9" id="KW-0067">ATP-binding</keyword>
<keyword evidence="12 14" id="KW-0472">Membrane</keyword>
<dbReference type="OrthoDB" id="9780487at2"/>
<name>A0A1S2LVA6_9BACI</name>
<keyword evidence="11" id="KW-0902">Two-component regulatory system</keyword>
<dbReference type="InterPro" id="IPR005467">
    <property type="entry name" value="His_kinase_dom"/>
</dbReference>
<reference evidence="16 18" key="1">
    <citation type="submission" date="2016-10" db="EMBL/GenBank/DDBJ databases">
        <title>Draft genome sequences of four alkaliphilic bacteria belonging to the Anaerobacillus genus.</title>
        <authorList>
            <person name="Bassil N.M."/>
            <person name="Lloyd J.R."/>
        </authorList>
    </citation>
    <scope>NUCLEOTIDE SEQUENCE [LARGE SCALE GENOMIC DNA]</scope>
    <source>
        <strain evidence="16 18">NB2006</strain>
    </source>
</reference>
<keyword evidence="8 17" id="KW-0418">Kinase</keyword>
<evidence type="ECO:0000256" key="9">
    <source>
        <dbReference type="ARBA" id="ARBA00022840"/>
    </source>
</evidence>
<dbReference type="PANTHER" id="PTHR45453">
    <property type="entry name" value="PHOSPHATE REGULON SENSOR PROTEIN PHOR"/>
    <property type="match status" value="1"/>
</dbReference>
<dbReference type="RefSeq" id="WP_071317153.1">
    <property type="nucleotide sequence ID" value="NZ_CP063356.2"/>
</dbReference>
<dbReference type="AlphaFoldDB" id="A0A1S2LVA6"/>
<dbReference type="SUPFAM" id="SSF55874">
    <property type="entry name" value="ATPase domain of HSP90 chaperone/DNA topoisomerase II/histidine kinase"/>
    <property type="match status" value="1"/>
</dbReference>
<dbReference type="InterPro" id="IPR004358">
    <property type="entry name" value="Sig_transdc_His_kin-like_C"/>
</dbReference>
<dbReference type="GO" id="GO:0016036">
    <property type="term" value="P:cellular response to phosphate starvation"/>
    <property type="evidence" value="ECO:0007669"/>
    <property type="project" value="TreeGrafter"/>
</dbReference>
<dbReference type="EC" id="2.7.13.3" evidence="3"/>
<evidence type="ECO:0000256" key="2">
    <source>
        <dbReference type="ARBA" id="ARBA00004651"/>
    </source>
</evidence>
<keyword evidence="7" id="KW-0547">Nucleotide-binding</keyword>
<keyword evidence="18" id="KW-1185">Reference proteome</keyword>
<evidence type="ECO:0000313" key="16">
    <source>
        <dbReference type="EMBL" id="OIJ16462.1"/>
    </source>
</evidence>
<sequence>MNKRVFLAFLKDQIPYTLAFFSSAAFIALFYWLETNQQISIIYPFLLVSFFYVLFLIFKGIRYVRYFQIIENFDEGKSDPLLKNSNFNEIELKAINSMKALEVQSQKKLHKLELENETKHQVISQMIHNVKTPTAVIDLLVQNSKVQANDLEETIDKISKENSSINENLNQILNYLRLDFFENDFLIEEVEIIEQIRELINGKKEMFIYNQVFPKLVTEVDKLHVITDKKWNRIILDQLVTNAIKYTALKEGEKKVFFQVVQKNDRVQLIIEDTGIGITATDIKRVFEPFFTGENGRKIRNATGIGLHISKTIADQLHHNMSIKSTVNEGTKVTITYLTKV</sequence>
<evidence type="ECO:0000256" key="8">
    <source>
        <dbReference type="ARBA" id="ARBA00022777"/>
    </source>
</evidence>
<reference evidence="17 18" key="2">
    <citation type="journal article" date="2017" name="Genome Announc.">
        <title>Draft Genome Sequences of Four Alkaliphilic Bacteria Belonging to the Anaerobacillus Genus.</title>
        <authorList>
            <person name="Bassil N.M."/>
            <person name="Lloyd J.R."/>
        </authorList>
    </citation>
    <scope>NUCLEOTIDE SEQUENCE [LARGE SCALE GENOMIC DNA]</scope>
    <source>
        <strain evidence="17 18">NB2006</strain>
    </source>
</reference>
<protein>
    <recommendedName>
        <fullName evidence="3">histidine kinase</fullName>
        <ecNumber evidence="3">2.7.13.3</ecNumber>
    </recommendedName>
</protein>
<dbReference type="PROSITE" id="PS50109">
    <property type="entry name" value="HIS_KIN"/>
    <property type="match status" value="1"/>
</dbReference>
<dbReference type="GO" id="GO:0004721">
    <property type="term" value="F:phosphoprotein phosphatase activity"/>
    <property type="evidence" value="ECO:0007669"/>
    <property type="project" value="TreeGrafter"/>
</dbReference>
<evidence type="ECO:0000256" key="10">
    <source>
        <dbReference type="ARBA" id="ARBA00022989"/>
    </source>
</evidence>
<dbReference type="Gene3D" id="1.10.287.130">
    <property type="match status" value="1"/>
</dbReference>
<evidence type="ECO:0000256" key="6">
    <source>
        <dbReference type="ARBA" id="ARBA00022692"/>
    </source>
</evidence>
<keyword evidence="13" id="KW-0175">Coiled coil</keyword>
<keyword evidence="4" id="KW-1003">Cell membrane</keyword>
<dbReference type="Pfam" id="PF02518">
    <property type="entry name" value="HATPase_c"/>
    <property type="match status" value="1"/>
</dbReference>
<dbReference type="Gene3D" id="3.30.565.10">
    <property type="entry name" value="Histidine kinase-like ATPase, C-terminal domain"/>
    <property type="match status" value="1"/>
</dbReference>
<dbReference type="EMBL" id="LQXD01000099">
    <property type="protein sequence ID" value="OIJ16462.1"/>
    <property type="molecule type" value="Genomic_DNA"/>
</dbReference>
<dbReference type="EMBL" id="CP063356">
    <property type="protein sequence ID" value="QOY38162.1"/>
    <property type="molecule type" value="Genomic_DNA"/>
</dbReference>
<evidence type="ECO:0000256" key="5">
    <source>
        <dbReference type="ARBA" id="ARBA00022679"/>
    </source>
</evidence>
<reference evidence="17" key="4">
    <citation type="submission" date="2020-10" db="EMBL/GenBank/DDBJ databases">
        <authorList>
            <person name="Bassil N.M."/>
            <person name="Lloyd J.R."/>
        </authorList>
    </citation>
    <scope>NUCLEOTIDE SEQUENCE</scope>
    <source>
        <strain evidence="17">NB2006</strain>
    </source>
</reference>